<evidence type="ECO:0000313" key="3">
    <source>
        <dbReference type="Proteomes" id="UP000039021"/>
    </source>
</evidence>
<proteinExistence type="predicted"/>
<reference evidence="3" key="1">
    <citation type="submission" date="2015-03" db="EMBL/GenBank/DDBJ databases">
        <authorList>
            <consortium name="Pathogen Informatics"/>
        </authorList>
    </citation>
    <scope>NUCLEOTIDE SEQUENCE [LARGE SCALE GENOMIC DNA]</scope>
    <source>
        <strain evidence="3">N09902308</strain>
    </source>
</reference>
<gene>
    <name evidence="2" type="ORF">ERS007739_00216</name>
</gene>
<feature type="compositionally biased region" description="Polar residues" evidence="1">
    <location>
        <begin position="1"/>
        <end position="12"/>
    </location>
</feature>
<feature type="compositionally biased region" description="Polar residues" evidence="1">
    <location>
        <begin position="27"/>
        <end position="52"/>
    </location>
</feature>
<comment type="caution">
    <text evidence="2">The sequence shown here is derived from an EMBL/GenBank/DDBJ whole genome shotgun (WGS) entry which is preliminary data.</text>
</comment>
<accession>A0A916L7K7</accession>
<feature type="region of interest" description="Disordered" evidence="1">
    <location>
        <begin position="1"/>
        <end position="53"/>
    </location>
</feature>
<evidence type="ECO:0000256" key="1">
    <source>
        <dbReference type="SAM" id="MobiDB-lite"/>
    </source>
</evidence>
<protein>
    <submittedName>
        <fullName evidence="2">Uncharacterized protein</fullName>
    </submittedName>
</protein>
<dbReference type="AlphaFoldDB" id="A0A916L7K7"/>
<organism evidence="2 3">
    <name type="scientific">Mycobacterium tuberculosis</name>
    <dbReference type="NCBI Taxonomy" id="1773"/>
    <lineage>
        <taxon>Bacteria</taxon>
        <taxon>Bacillati</taxon>
        <taxon>Actinomycetota</taxon>
        <taxon>Actinomycetes</taxon>
        <taxon>Mycobacteriales</taxon>
        <taxon>Mycobacteriaceae</taxon>
        <taxon>Mycobacterium</taxon>
        <taxon>Mycobacterium tuberculosis complex</taxon>
    </lineage>
</organism>
<evidence type="ECO:0000313" key="2">
    <source>
        <dbReference type="EMBL" id="COW85858.1"/>
    </source>
</evidence>
<dbReference type="Proteomes" id="UP000039021">
    <property type="component" value="Unassembled WGS sequence"/>
</dbReference>
<sequence>MPRGSQASTEETLTMAPDLSAMRSANAEASASGPNRFVSSSPRSADVSLSSTEDAREMPALLIRMPTSVAKSAASATDTASVTSSWSGITRGSLTSIASGLRVAA</sequence>
<dbReference type="EMBL" id="CSBK01000052">
    <property type="protein sequence ID" value="COW85858.1"/>
    <property type="molecule type" value="Genomic_DNA"/>
</dbReference>
<name>A0A916L7K7_MYCTX</name>